<proteinExistence type="predicted"/>
<name>A0A0W8E5A1_9ZZZZ</name>
<dbReference type="GO" id="GO:0000287">
    <property type="term" value="F:magnesium ion binding"/>
    <property type="evidence" value="ECO:0007669"/>
    <property type="project" value="TreeGrafter"/>
</dbReference>
<dbReference type="SUPFAM" id="SSF56784">
    <property type="entry name" value="HAD-like"/>
    <property type="match status" value="1"/>
</dbReference>
<dbReference type="NCBIfam" id="TIGR00099">
    <property type="entry name" value="Cof-subfamily"/>
    <property type="match status" value="1"/>
</dbReference>
<dbReference type="EMBL" id="LNQE01001866">
    <property type="protein sequence ID" value="KUG03850.1"/>
    <property type="molecule type" value="Genomic_DNA"/>
</dbReference>
<evidence type="ECO:0000313" key="1">
    <source>
        <dbReference type="EMBL" id="KUG03850.1"/>
    </source>
</evidence>
<dbReference type="PANTHER" id="PTHR10000:SF8">
    <property type="entry name" value="HAD SUPERFAMILY HYDROLASE-LIKE, TYPE 3"/>
    <property type="match status" value="1"/>
</dbReference>
<reference evidence="1" key="1">
    <citation type="journal article" date="2015" name="Proc. Natl. Acad. Sci. U.S.A.">
        <title>Networks of energetic and metabolic interactions define dynamics in microbial communities.</title>
        <authorList>
            <person name="Embree M."/>
            <person name="Liu J.K."/>
            <person name="Al-Bassam M.M."/>
            <person name="Zengler K."/>
        </authorList>
    </citation>
    <scope>NUCLEOTIDE SEQUENCE</scope>
</reference>
<protein>
    <recommendedName>
        <fullName evidence="2">Hydrolase (Had superfamily)</fullName>
    </recommendedName>
</protein>
<dbReference type="CDD" id="cd07516">
    <property type="entry name" value="HAD_Pase"/>
    <property type="match status" value="1"/>
</dbReference>
<dbReference type="GO" id="GO:0016791">
    <property type="term" value="F:phosphatase activity"/>
    <property type="evidence" value="ECO:0007669"/>
    <property type="project" value="TreeGrafter"/>
</dbReference>
<dbReference type="InterPro" id="IPR036412">
    <property type="entry name" value="HAD-like_sf"/>
</dbReference>
<gene>
    <name evidence="1" type="ORF">ASZ90_018747</name>
</gene>
<dbReference type="Pfam" id="PF08282">
    <property type="entry name" value="Hydrolase_3"/>
    <property type="match status" value="1"/>
</dbReference>
<dbReference type="SFLD" id="SFLDG01144">
    <property type="entry name" value="C2.B.4:_PGP_Like"/>
    <property type="match status" value="1"/>
</dbReference>
<dbReference type="PROSITE" id="PS01229">
    <property type="entry name" value="COF_2"/>
    <property type="match status" value="1"/>
</dbReference>
<accession>A0A0W8E5A1</accession>
<organism evidence="1">
    <name type="scientific">hydrocarbon metagenome</name>
    <dbReference type="NCBI Taxonomy" id="938273"/>
    <lineage>
        <taxon>unclassified sequences</taxon>
        <taxon>metagenomes</taxon>
        <taxon>ecological metagenomes</taxon>
    </lineage>
</organism>
<dbReference type="InterPro" id="IPR006379">
    <property type="entry name" value="HAD-SF_hydro_IIB"/>
</dbReference>
<evidence type="ECO:0008006" key="2">
    <source>
        <dbReference type="Google" id="ProtNLM"/>
    </source>
</evidence>
<dbReference type="InterPro" id="IPR023214">
    <property type="entry name" value="HAD_sf"/>
</dbReference>
<comment type="caution">
    <text evidence="1">The sequence shown here is derived from an EMBL/GenBank/DDBJ whole genome shotgun (WGS) entry which is preliminary data.</text>
</comment>
<dbReference type="SFLD" id="SFLDG01140">
    <property type="entry name" value="C2.B:_Phosphomannomutase_and_P"/>
    <property type="match status" value="1"/>
</dbReference>
<dbReference type="SFLD" id="SFLDS00003">
    <property type="entry name" value="Haloacid_Dehalogenase"/>
    <property type="match status" value="1"/>
</dbReference>
<dbReference type="PANTHER" id="PTHR10000">
    <property type="entry name" value="PHOSPHOSERINE PHOSPHATASE"/>
    <property type="match status" value="1"/>
</dbReference>
<dbReference type="GO" id="GO:0005829">
    <property type="term" value="C:cytosol"/>
    <property type="evidence" value="ECO:0007669"/>
    <property type="project" value="TreeGrafter"/>
</dbReference>
<dbReference type="NCBIfam" id="TIGR01484">
    <property type="entry name" value="HAD-SF-IIB"/>
    <property type="match status" value="1"/>
</dbReference>
<sequence>MPIKLVAIDLDDTLLDAGLNISGPCIRNIQAARQQGVIVTLATGRMYSSALNYALELNEDVPLITYQGALVKNSRTPKVMYYQPLAKDMAVETMEYFRKAGVHYHTYFDDRLCLESLNEEGAAYASLAGVKPVLLDSLTEACQSGQDALKVLAVIRDPDLLQDLECGLKRRYGDSLNITRSKPYYLEVMDPLANKAEALKLVAEYYGIQQEDVMAVGDSYNDLAMIKWAGIGVAMGNAREEVKAAADHVTSSNEEHGVAEALQRWVLEKGQRIT</sequence>
<dbReference type="Gene3D" id="3.40.50.1000">
    <property type="entry name" value="HAD superfamily/HAD-like"/>
    <property type="match status" value="1"/>
</dbReference>
<dbReference type="InterPro" id="IPR000150">
    <property type="entry name" value="Cof"/>
</dbReference>
<dbReference type="AlphaFoldDB" id="A0A0W8E5A1"/>
<dbReference type="Gene3D" id="3.30.1240.10">
    <property type="match status" value="1"/>
</dbReference>